<feature type="domain" description="Peptide chain release factor" evidence="1">
    <location>
        <begin position="3"/>
        <end position="49"/>
    </location>
</feature>
<feature type="non-terminal residue" evidence="2">
    <location>
        <position position="1"/>
    </location>
</feature>
<name>A0A8T8I6B3_9PSEU</name>
<dbReference type="InterPro" id="IPR045853">
    <property type="entry name" value="Pep_chain_release_fac_I_sf"/>
</dbReference>
<dbReference type="GO" id="GO:0006415">
    <property type="term" value="P:translational termination"/>
    <property type="evidence" value="ECO:0007669"/>
    <property type="project" value="InterPro"/>
</dbReference>
<dbReference type="AlphaFoldDB" id="A0A8T8I6B3"/>
<accession>A0A8T8I6B3</accession>
<dbReference type="Gene3D" id="3.30.70.1660">
    <property type="match status" value="1"/>
</dbReference>
<dbReference type="PANTHER" id="PTHR43116:SF3">
    <property type="entry name" value="CLASS I PEPTIDE CHAIN RELEASE FACTOR"/>
    <property type="match status" value="1"/>
</dbReference>
<evidence type="ECO:0000313" key="2">
    <source>
        <dbReference type="EMBL" id="QTR06108.1"/>
    </source>
</evidence>
<sequence>LSGEYDERNALVTIRAEAGGVDAADFAEMLLRMYSRWAERHGYAVDVFD</sequence>
<organism evidence="2 3">
    <name type="scientific">Saccharothrix algeriensis</name>
    <dbReference type="NCBI Taxonomy" id="173560"/>
    <lineage>
        <taxon>Bacteria</taxon>
        <taxon>Bacillati</taxon>
        <taxon>Actinomycetota</taxon>
        <taxon>Actinomycetes</taxon>
        <taxon>Pseudonocardiales</taxon>
        <taxon>Pseudonocardiaceae</taxon>
        <taxon>Saccharothrix</taxon>
    </lineage>
</organism>
<evidence type="ECO:0000313" key="3">
    <source>
        <dbReference type="Proteomes" id="UP000671828"/>
    </source>
</evidence>
<proteinExistence type="predicted"/>
<feature type="non-terminal residue" evidence="2">
    <location>
        <position position="49"/>
    </location>
</feature>
<protein>
    <submittedName>
        <fullName evidence="2">PCRF domain-containing protein</fullName>
    </submittedName>
</protein>
<dbReference type="Proteomes" id="UP000671828">
    <property type="component" value="Chromosome"/>
</dbReference>
<dbReference type="SUPFAM" id="SSF75620">
    <property type="entry name" value="Release factor"/>
    <property type="match status" value="1"/>
</dbReference>
<dbReference type="Pfam" id="PF03462">
    <property type="entry name" value="PCRF"/>
    <property type="match status" value="1"/>
</dbReference>
<evidence type="ECO:0000259" key="1">
    <source>
        <dbReference type="Pfam" id="PF03462"/>
    </source>
</evidence>
<gene>
    <name evidence="2" type="ORF">J7S33_10980</name>
</gene>
<reference evidence="2" key="1">
    <citation type="submission" date="2021-04" db="EMBL/GenBank/DDBJ databases">
        <title>Saccharothrix algeriensis WGS.</title>
        <authorList>
            <person name="Stuskova K."/>
            <person name="Hakalova E."/>
            <person name="Tebbal A.B."/>
            <person name="Eichmeier A."/>
        </authorList>
    </citation>
    <scope>NUCLEOTIDE SEQUENCE</scope>
    <source>
        <strain evidence="2">NRRL B-24137</strain>
    </source>
</reference>
<dbReference type="EMBL" id="CP072788">
    <property type="protein sequence ID" value="QTR06108.1"/>
    <property type="molecule type" value="Genomic_DNA"/>
</dbReference>
<dbReference type="InterPro" id="IPR005139">
    <property type="entry name" value="PCRF"/>
</dbReference>
<dbReference type="PANTHER" id="PTHR43116">
    <property type="entry name" value="PEPTIDE CHAIN RELEASE FACTOR 2"/>
    <property type="match status" value="1"/>
</dbReference>